<dbReference type="EMBL" id="JBHSOZ010000009">
    <property type="protein sequence ID" value="MFC5713978.1"/>
    <property type="molecule type" value="Genomic_DNA"/>
</dbReference>
<dbReference type="PRINTS" id="PR00111">
    <property type="entry name" value="ABHYDROLASE"/>
</dbReference>
<sequence>MFIDIDGVNVNYHVSGKGRNIVLLHGWGANIQAFAPVHQFLEKNFRVWSIDFPGFGESDEPPEPWGVGQYTYLFKQFLQKLEIEDPVLVGHSFGGRVSIKYASEYASEHPIRKIILVDSAGVKPKRELKYYIKVYTYKACKQVLRLPGLSKYREEILNKIKGKVGSADYKNVSGVMQQSLVHVVNEDLQHHLPDIKVPTLLVWGENDEATPVEDGKLMEEKIPDAGLVVLKGAGHYAYLDNLNEFLMIIDNFLQKDKEE</sequence>
<dbReference type="InterPro" id="IPR000073">
    <property type="entry name" value="AB_hydrolase_1"/>
</dbReference>
<dbReference type="RefSeq" id="WP_385942458.1">
    <property type="nucleotide sequence ID" value="NZ_JBHSOZ010000009.1"/>
</dbReference>
<dbReference type="Pfam" id="PF00561">
    <property type="entry name" value="Abhydrolase_1"/>
    <property type="match status" value="1"/>
</dbReference>
<organism evidence="2 3">
    <name type="scientific">Thalassorhabdus alkalitolerans</name>
    <dbReference type="NCBI Taxonomy" id="2282697"/>
    <lineage>
        <taxon>Bacteria</taxon>
        <taxon>Bacillati</taxon>
        <taxon>Bacillota</taxon>
        <taxon>Bacilli</taxon>
        <taxon>Bacillales</taxon>
        <taxon>Bacillaceae</taxon>
        <taxon>Thalassorhabdus</taxon>
    </lineage>
</organism>
<protein>
    <submittedName>
        <fullName evidence="2">Alpha/beta fold hydrolase</fullName>
    </submittedName>
</protein>
<reference evidence="3" key="1">
    <citation type="journal article" date="2019" name="Int. J. Syst. Evol. Microbiol.">
        <title>The Global Catalogue of Microorganisms (GCM) 10K type strain sequencing project: providing services to taxonomists for standard genome sequencing and annotation.</title>
        <authorList>
            <consortium name="The Broad Institute Genomics Platform"/>
            <consortium name="The Broad Institute Genome Sequencing Center for Infectious Disease"/>
            <person name="Wu L."/>
            <person name="Ma J."/>
        </authorList>
    </citation>
    <scope>NUCLEOTIDE SEQUENCE [LARGE SCALE GENOMIC DNA]</scope>
    <source>
        <strain evidence="3">CECT 7184</strain>
    </source>
</reference>
<evidence type="ECO:0000313" key="3">
    <source>
        <dbReference type="Proteomes" id="UP001596142"/>
    </source>
</evidence>
<evidence type="ECO:0000313" key="2">
    <source>
        <dbReference type="EMBL" id="MFC5713978.1"/>
    </source>
</evidence>
<dbReference type="SUPFAM" id="SSF53474">
    <property type="entry name" value="alpha/beta-Hydrolases"/>
    <property type="match status" value="1"/>
</dbReference>
<dbReference type="InterPro" id="IPR050266">
    <property type="entry name" value="AB_hydrolase_sf"/>
</dbReference>
<dbReference type="GO" id="GO:0016787">
    <property type="term" value="F:hydrolase activity"/>
    <property type="evidence" value="ECO:0007669"/>
    <property type="project" value="UniProtKB-KW"/>
</dbReference>
<proteinExistence type="predicted"/>
<feature type="domain" description="AB hydrolase-1" evidence="1">
    <location>
        <begin position="21"/>
        <end position="241"/>
    </location>
</feature>
<accession>A0ABW0YS39</accession>
<gene>
    <name evidence="2" type="ORF">ACFPU1_14505</name>
</gene>
<keyword evidence="2" id="KW-0378">Hydrolase</keyword>
<name>A0ABW0YS39_9BACI</name>
<dbReference type="Proteomes" id="UP001596142">
    <property type="component" value="Unassembled WGS sequence"/>
</dbReference>
<dbReference type="PANTHER" id="PTHR43798">
    <property type="entry name" value="MONOACYLGLYCEROL LIPASE"/>
    <property type="match status" value="1"/>
</dbReference>
<keyword evidence="3" id="KW-1185">Reference proteome</keyword>
<comment type="caution">
    <text evidence="2">The sequence shown here is derived from an EMBL/GenBank/DDBJ whole genome shotgun (WGS) entry which is preliminary data.</text>
</comment>
<evidence type="ECO:0000259" key="1">
    <source>
        <dbReference type="Pfam" id="PF00561"/>
    </source>
</evidence>
<dbReference type="InterPro" id="IPR029058">
    <property type="entry name" value="AB_hydrolase_fold"/>
</dbReference>
<dbReference type="PANTHER" id="PTHR43798:SF33">
    <property type="entry name" value="HYDROLASE, PUTATIVE (AFU_ORTHOLOGUE AFUA_2G14860)-RELATED"/>
    <property type="match status" value="1"/>
</dbReference>
<dbReference type="Gene3D" id="3.40.50.1820">
    <property type="entry name" value="alpha/beta hydrolase"/>
    <property type="match status" value="1"/>
</dbReference>